<dbReference type="InterPro" id="IPR027417">
    <property type="entry name" value="P-loop_NTPase"/>
</dbReference>
<dbReference type="SUPFAM" id="SSF52540">
    <property type="entry name" value="P-loop containing nucleoside triphosphate hydrolases"/>
    <property type="match status" value="1"/>
</dbReference>
<keyword evidence="2" id="KW-1185">Reference proteome</keyword>
<dbReference type="RefSeq" id="WP_272859883.1">
    <property type="nucleotide sequence ID" value="NZ_CP067134.1"/>
</dbReference>
<dbReference type="EMBL" id="CP067134">
    <property type="protein sequence ID" value="WCR11766.1"/>
    <property type="molecule type" value="Genomic_DNA"/>
</dbReference>
<sequence length="357" mass="40159">MSEAKQIFLHIGHYKTGTSAIQDFLSGNAHRLREYGFLYPACARPRNNPTNHGHLSLSLARAHGFRPPPWYREEMSADAAFADLDETLAGAPEDRVILSSEEFVQLAMRKDPDAAVQDLKHRLAAHRVTVVFFIREPLSLLKSWFNEVNKGPVPTKTFPVFFMNLNEVFLSQQRIWAVYARHFGTENVRLVTYKNVGSAHLAEFLSVVGCAMPPPEQADLVQQAQPEETLELTRLSKERPGTLDDHTVTAIGDVARFHRRAARIGSAYDQVAQHADEPRPSQLTAEAVIDHYARLLRPLQQTETLNQKEAENLRDLALKAEDVDIGLARALMQAAQVIRPDGKLINRKVAEYLDKLS</sequence>
<dbReference type="Proteomes" id="UP001218412">
    <property type="component" value="Chromosome"/>
</dbReference>
<reference evidence="1 2" key="1">
    <citation type="submission" date="2021-01" db="EMBL/GenBank/DDBJ databases">
        <title>Biogeographic distribution of Paracoccus.</title>
        <authorList>
            <person name="Hollensteiner J."/>
            <person name="Leineberger J."/>
            <person name="Brinkhoff T."/>
            <person name="Daniel R."/>
        </authorList>
    </citation>
    <scope>NUCLEOTIDE SEQUENCE [LARGE SCALE GENOMIC DNA]</scope>
    <source>
        <strain evidence="1 2">LMG25392</strain>
    </source>
</reference>
<accession>A0ABY7SZS4</accession>
<evidence type="ECO:0000313" key="2">
    <source>
        <dbReference type="Proteomes" id="UP001218412"/>
    </source>
</evidence>
<gene>
    <name evidence="1" type="ORF">JHW45_05185</name>
</gene>
<proteinExistence type="predicted"/>
<name>A0ABY7SZS4_9RHOB</name>
<protein>
    <recommendedName>
        <fullName evidence="3">Sulfotransferase family protein</fullName>
    </recommendedName>
</protein>
<dbReference type="Gene3D" id="3.40.50.300">
    <property type="entry name" value="P-loop containing nucleotide triphosphate hydrolases"/>
    <property type="match status" value="1"/>
</dbReference>
<evidence type="ECO:0000313" key="1">
    <source>
        <dbReference type="EMBL" id="WCR11766.1"/>
    </source>
</evidence>
<evidence type="ECO:0008006" key="3">
    <source>
        <dbReference type="Google" id="ProtNLM"/>
    </source>
</evidence>
<organism evidence="1 2">
    <name type="scientific">Paracoccus stylophorae</name>
    <dbReference type="NCBI Taxonomy" id="659350"/>
    <lineage>
        <taxon>Bacteria</taxon>
        <taxon>Pseudomonadati</taxon>
        <taxon>Pseudomonadota</taxon>
        <taxon>Alphaproteobacteria</taxon>
        <taxon>Rhodobacterales</taxon>
        <taxon>Paracoccaceae</taxon>
        <taxon>Paracoccus</taxon>
    </lineage>
</organism>